<keyword evidence="2" id="KW-1185">Reference proteome</keyword>
<keyword evidence="1" id="KW-0812">Transmembrane</keyword>
<reference evidence="3" key="2">
    <citation type="submission" date="2019-10" db="EMBL/GenBank/DDBJ databases">
        <authorList>
            <consortium name="NCBI Genome Project"/>
        </authorList>
    </citation>
    <scope>NUCLEOTIDE SEQUENCE</scope>
    <source>
        <strain evidence="3">NI907</strain>
    </source>
</reference>
<dbReference type="GeneID" id="41966936"/>
<keyword evidence="1" id="KW-0472">Membrane</keyword>
<evidence type="ECO:0000256" key="1">
    <source>
        <dbReference type="SAM" id="Phobius"/>
    </source>
</evidence>
<dbReference type="AlphaFoldDB" id="A0A6P8AQH2"/>
<feature type="transmembrane region" description="Helical" evidence="1">
    <location>
        <begin position="102"/>
        <end position="123"/>
    </location>
</feature>
<sequence length="148" mass="16336">MPSEYSFIQPQLVEESGTVHSDLGLHKNKTRATSGKKVTIVSRGSPAVEGKVVQWARLFDMDNSLRHNSVCHMCEDLVDPCAEYRARKTIIALLTNQTLMMYFPSMLLTGSCSTFVILGVSWAKVPRSHMQKTLACCAGASLTDLTQL</sequence>
<reference evidence="3" key="3">
    <citation type="submission" date="2025-08" db="UniProtKB">
        <authorList>
            <consortium name="RefSeq"/>
        </authorList>
    </citation>
    <scope>IDENTIFICATION</scope>
    <source>
        <strain evidence="3">NI907</strain>
    </source>
</reference>
<proteinExistence type="predicted"/>
<dbReference type="KEGG" id="pgri:PgNI_12075"/>
<reference evidence="3" key="1">
    <citation type="journal article" date="2019" name="Mol. Biol. Evol.">
        <title>Blast fungal genomes show frequent chromosomal changes, gene gains and losses, and effector gene turnover.</title>
        <authorList>
            <person name="Gomez Luciano L.B."/>
            <person name="Jason Tsai I."/>
            <person name="Chuma I."/>
            <person name="Tosa Y."/>
            <person name="Chen Y.H."/>
            <person name="Li J.Y."/>
            <person name="Li M.Y."/>
            <person name="Jade Lu M.Y."/>
            <person name="Nakayashiki H."/>
            <person name="Li W.H."/>
        </authorList>
    </citation>
    <scope>NUCLEOTIDE SEQUENCE</scope>
    <source>
        <strain evidence="3">NI907</strain>
    </source>
</reference>
<keyword evidence="1" id="KW-1133">Transmembrane helix</keyword>
<evidence type="ECO:0000313" key="2">
    <source>
        <dbReference type="Proteomes" id="UP000515153"/>
    </source>
</evidence>
<evidence type="ECO:0000313" key="3">
    <source>
        <dbReference type="RefSeq" id="XP_030977135.1"/>
    </source>
</evidence>
<protein>
    <submittedName>
        <fullName evidence="3">Uncharacterized protein</fullName>
    </submittedName>
</protein>
<name>A0A6P8AQH2_PYRGI</name>
<accession>A0A6P8AQH2</accession>
<gene>
    <name evidence="3" type="ORF">PgNI_12075</name>
</gene>
<organism evidence="2 3">
    <name type="scientific">Pyricularia grisea</name>
    <name type="common">Crabgrass-specific blast fungus</name>
    <name type="synonym">Magnaporthe grisea</name>
    <dbReference type="NCBI Taxonomy" id="148305"/>
    <lineage>
        <taxon>Eukaryota</taxon>
        <taxon>Fungi</taxon>
        <taxon>Dikarya</taxon>
        <taxon>Ascomycota</taxon>
        <taxon>Pezizomycotina</taxon>
        <taxon>Sordariomycetes</taxon>
        <taxon>Sordariomycetidae</taxon>
        <taxon>Magnaporthales</taxon>
        <taxon>Pyriculariaceae</taxon>
        <taxon>Pyricularia</taxon>
    </lineage>
</organism>
<dbReference type="Proteomes" id="UP000515153">
    <property type="component" value="Unplaced"/>
</dbReference>
<dbReference type="RefSeq" id="XP_030977135.1">
    <property type="nucleotide sequence ID" value="XM_031132031.1"/>
</dbReference>